<dbReference type="AlphaFoldDB" id="A0A899NFA0"/>
<reference evidence="2" key="1">
    <citation type="journal article" name="Environ. Pollut.">
        <title>Investigating the effects of municipal and hospital wastewaters on horizontal gene transfer.</title>
        <authorList>
            <person name="Hutinel M."/>
            <person name="Fick J."/>
            <person name="Larsson D.G.J."/>
            <person name="Flach C.F."/>
        </authorList>
    </citation>
    <scope>NUCLEOTIDE SEQUENCE</scope>
    <source>
        <strain evidence="2">CV601</strain>
    </source>
</reference>
<dbReference type="RefSeq" id="WP_168409000.1">
    <property type="nucleotide sequence ID" value="NZ_MW574942.1"/>
</dbReference>
<protein>
    <submittedName>
        <fullName evidence="2">Uncharacterized protein</fullName>
    </submittedName>
</protein>
<feature type="region of interest" description="Disordered" evidence="1">
    <location>
        <begin position="1"/>
        <end position="27"/>
    </location>
</feature>
<proteinExistence type="predicted"/>
<evidence type="ECO:0000256" key="1">
    <source>
        <dbReference type="SAM" id="MobiDB-lite"/>
    </source>
</evidence>
<geneLocation type="plasmid" evidence="2">
    <name>pTE_T100_3</name>
</geneLocation>
<sequence length="88" mass="10256">MTEELGTETETETETEGKVLDRRKRYRKKPTTKTPLSVYFNMDVPEDVEALEALEYLKDIYGGEKHGKSVAVKEVLRIFYKQLQEKKA</sequence>
<evidence type="ECO:0000313" key="2">
    <source>
        <dbReference type="EMBL" id="QSM61629.1"/>
    </source>
</evidence>
<keyword evidence="2" id="KW-0614">Plasmid</keyword>
<organism evidence="2">
    <name type="scientific">Escherichia coli</name>
    <dbReference type="NCBI Taxonomy" id="562"/>
    <lineage>
        <taxon>Bacteria</taxon>
        <taxon>Pseudomonadati</taxon>
        <taxon>Pseudomonadota</taxon>
        <taxon>Gammaproteobacteria</taxon>
        <taxon>Enterobacterales</taxon>
        <taxon>Enterobacteriaceae</taxon>
        <taxon>Escherichia</taxon>
    </lineage>
</organism>
<feature type="compositionally biased region" description="Acidic residues" evidence="1">
    <location>
        <begin position="1"/>
        <end position="14"/>
    </location>
</feature>
<dbReference type="EMBL" id="MW574942">
    <property type="protein sequence ID" value="QSM61629.1"/>
    <property type="molecule type" value="Genomic_DNA"/>
</dbReference>
<accession>A0A899NFA0</accession>
<name>A0A899NFA0_ECOLX</name>
<gene>
    <name evidence="2" type="ORF">LDMDHDEC_00453</name>
</gene>